<dbReference type="InterPro" id="IPR010828">
    <property type="entry name" value="Atf2/Sli1-like"/>
</dbReference>
<evidence type="ECO:0000313" key="2">
    <source>
        <dbReference type="Proteomes" id="UP001634394"/>
    </source>
</evidence>
<dbReference type="Proteomes" id="UP001634394">
    <property type="component" value="Unassembled WGS sequence"/>
</dbReference>
<reference evidence="1 2" key="1">
    <citation type="submission" date="2024-11" db="EMBL/GenBank/DDBJ databases">
        <title>Chromosome-level genome assembly of the freshwater bivalve Anodonta woodiana.</title>
        <authorList>
            <person name="Chen X."/>
        </authorList>
    </citation>
    <scope>NUCLEOTIDE SEQUENCE [LARGE SCALE GENOMIC DNA]</scope>
    <source>
        <strain evidence="1">MN2024</strain>
        <tissue evidence="1">Gills</tissue>
    </source>
</reference>
<proteinExistence type="predicted"/>
<comment type="caution">
    <text evidence="1">The sequence shown here is derived from an EMBL/GenBank/DDBJ whole genome shotgun (WGS) entry which is preliminary data.</text>
</comment>
<name>A0ABD3UUL2_SINWO</name>
<dbReference type="InterPro" id="IPR052058">
    <property type="entry name" value="Alcohol_O-acetyltransferase"/>
</dbReference>
<dbReference type="Gene3D" id="3.30.559.30">
    <property type="entry name" value="Nonribosomal peptide synthetase, condensation domain"/>
    <property type="match status" value="1"/>
</dbReference>
<dbReference type="EMBL" id="JBJQND010000015">
    <property type="protein sequence ID" value="KAL3852701.1"/>
    <property type="molecule type" value="Genomic_DNA"/>
</dbReference>
<keyword evidence="2" id="KW-1185">Reference proteome</keyword>
<dbReference type="Gene3D" id="3.30.559.10">
    <property type="entry name" value="Chloramphenicol acetyltransferase-like domain"/>
    <property type="match status" value="1"/>
</dbReference>
<gene>
    <name evidence="1" type="ORF">ACJMK2_016319</name>
</gene>
<dbReference type="PANTHER" id="PTHR28037:SF1">
    <property type="entry name" value="ALCOHOL O-ACETYLTRANSFERASE 1-RELATED"/>
    <property type="match status" value="1"/>
</dbReference>
<protein>
    <recommendedName>
        <fullName evidence="3">Condensation domain-containing protein</fullName>
    </recommendedName>
</protein>
<dbReference type="InterPro" id="IPR023213">
    <property type="entry name" value="CAT-like_dom_sf"/>
</dbReference>
<sequence length="501" mass="56538">MFAIAWTMDAAMIRCKRDSVPLKRQLGYLEFMYHCYNQEGSDLLTSVVRLSAAYKPTINQVKEALLCLAKRHPLLRMTIQQDPNTPGTYYFKEMDVLQVDFNEEHICPSDFLDLGATTGYRMNEGPLWRCRLIGWHSSYSTNVSEKSKKEQVADQPTQPIFGFSWHHGIVDGIYFRCVIEEFLLFLERTKYGLVHKSVQSLSLYPPLDHVICQSITSRVPVEVLGVTCVTGNQIKASDNSLLVSALDAYVSTFANEIQSLEKREPKSLTLIRTFNKNRTITFISRCKDKNILLSGALMAACCCAFARLVEISVPSQCELDLTAEILVNMRRYLPKDKQSQMGDIPYPGTGAFSATETVTVKPLRDVCPSNEFWKIAKMWSDRIQVNLKSHHYLKQMMSEMTNSTTNSKLHKGKAQGVLCLSNVGNLDLVLKTESSKDFRLIDMFGTSSVLIDDSPIFFLTCSTCCGKMTTCLTFCENYTTKATASRYLGYVESCIDSVSKL</sequence>
<organism evidence="1 2">
    <name type="scientific">Sinanodonta woodiana</name>
    <name type="common">Chinese pond mussel</name>
    <name type="synonym">Anodonta woodiana</name>
    <dbReference type="NCBI Taxonomy" id="1069815"/>
    <lineage>
        <taxon>Eukaryota</taxon>
        <taxon>Metazoa</taxon>
        <taxon>Spiralia</taxon>
        <taxon>Lophotrochozoa</taxon>
        <taxon>Mollusca</taxon>
        <taxon>Bivalvia</taxon>
        <taxon>Autobranchia</taxon>
        <taxon>Heteroconchia</taxon>
        <taxon>Palaeoheterodonta</taxon>
        <taxon>Unionida</taxon>
        <taxon>Unionoidea</taxon>
        <taxon>Unionidae</taxon>
        <taxon>Unioninae</taxon>
        <taxon>Sinanodonta</taxon>
    </lineage>
</organism>
<dbReference type="Pfam" id="PF07247">
    <property type="entry name" value="AATase"/>
    <property type="match status" value="1"/>
</dbReference>
<dbReference type="SUPFAM" id="SSF52777">
    <property type="entry name" value="CoA-dependent acyltransferases"/>
    <property type="match status" value="1"/>
</dbReference>
<accession>A0ABD3UUL2</accession>
<evidence type="ECO:0008006" key="3">
    <source>
        <dbReference type="Google" id="ProtNLM"/>
    </source>
</evidence>
<dbReference type="PANTHER" id="PTHR28037">
    <property type="entry name" value="ALCOHOL O-ACETYLTRANSFERASE 1-RELATED"/>
    <property type="match status" value="1"/>
</dbReference>
<evidence type="ECO:0000313" key="1">
    <source>
        <dbReference type="EMBL" id="KAL3852701.1"/>
    </source>
</evidence>
<dbReference type="AlphaFoldDB" id="A0ABD3UUL2"/>